<dbReference type="Gramene" id="ORUFI07G10870.1">
    <property type="protein sequence ID" value="ORUFI07G10870.1"/>
    <property type="gene ID" value="ORUFI07G10870"/>
</dbReference>
<name>A0A0E0Q6U8_ORYRU</name>
<dbReference type="AlphaFoldDB" id="A0A0E0Q6U8"/>
<accession>A0A0E0Q6U8</accession>
<organism evidence="1 2">
    <name type="scientific">Oryza rufipogon</name>
    <name type="common">Brownbeard rice</name>
    <name type="synonym">Asian wild rice</name>
    <dbReference type="NCBI Taxonomy" id="4529"/>
    <lineage>
        <taxon>Eukaryota</taxon>
        <taxon>Viridiplantae</taxon>
        <taxon>Streptophyta</taxon>
        <taxon>Embryophyta</taxon>
        <taxon>Tracheophyta</taxon>
        <taxon>Spermatophyta</taxon>
        <taxon>Magnoliopsida</taxon>
        <taxon>Liliopsida</taxon>
        <taxon>Poales</taxon>
        <taxon>Poaceae</taxon>
        <taxon>BOP clade</taxon>
        <taxon>Oryzoideae</taxon>
        <taxon>Oryzeae</taxon>
        <taxon>Oryzinae</taxon>
        <taxon>Oryza</taxon>
    </lineage>
</organism>
<keyword evidence="2" id="KW-1185">Reference proteome</keyword>
<evidence type="ECO:0000313" key="1">
    <source>
        <dbReference type="EnsemblPlants" id="ORUFI07G10870.1"/>
    </source>
</evidence>
<sequence length="64" mass="7256">MAHESQMEEHWRLNGVAMEADQRGVLGSRSDGRADNCLYPHHRNPASATVYRYECNLSNTTSYA</sequence>
<evidence type="ECO:0000313" key="2">
    <source>
        <dbReference type="Proteomes" id="UP000008022"/>
    </source>
</evidence>
<dbReference type="HOGENOM" id="CLU_2871657_0_0_1"/>
<protein>
    <submittedName>
        <fullName evidence="1">Uncharacterized protein</fullName>
    </submittedName>
</protein>
<dbReference type="Proteomes" id="UP000008022">
    <property type="component" value="Unassembled WGS sequence"/>
</dbReference>
<dbReference type="EnsemblPlants" id="ORUFI07G10870.1">
    <property type="protein sequence ID" value="ORUFI07G10870.1"/>
    <property type="gene ID" value="ORUFI07G10870"/>
</dbReference>
<proteinExistence type="predicted"/>
<reference evidence="2" key="1">
    <citation type="submission" date="2013-06" db="EMBL/GenBank/DDBJ databases">
        <authorList>
            <person name="Zhao Q."/>
        </authorList>
    </citation>
    <scope>NUCLEOTIDE SEQUENCE</scope>
    <source>
        <strain evidence="2">cv. W1943</strain>
    </source>
</reference>
<reference evidence="1" key="2">
    <citation type="submission" date="2015-06" db="UniProtKB">
        <authorList>
            <consortium name="EnsemblPlants"/>
        </authorList>
    </citation>
    <scope>IDENTIFICATION</scope>
</reference>